<organism evidence="2 3">
    <name type="scientific">Cochliobolus carbonum (strain 26-R-13)</name>
    <name type="common">Maize leaf spot fungus</name>
    <name type="synonym">Bipolaris zeicola</name>
    <dbReference type="NCBI Taxonomy" id="930089"/>
    <lineage>
        <taxon>Eukaryota</taxon>
        <taxon>Fungi</taxon>
        <taxon>Dikarya</taxon>
        <taxon>Ascomycota</taxon>
        <taxon>Pezizomycotina</taxon>
        <taxon>Dothideomycetes</taxon>
        <taxon>Pleosporomycetidae</taxon>
        <taxon>Pleosporales</taxon>
        <taxon>Pleosporineae</taxon>
        <taxon>Pleosporaceae</taxon>
        <taxon>Bipolaris</taxon>
    </lineage>
</organism>
<proteinExistence type="predicted"/>
<protein>
    <submittedName>
        <fullName evidence="2">Uncharacterized protein</fullName>
    </submittedName>
</protein>
<evidence type="ECO:0000313" key="2">
    <source>
        <dbReference type="EMBL" id="EUC30416.1"/>
    </source>
</evidence>
<dbReference type="Proteomes" id="UP000053841">
    <property type="component" value="Unassembled WGS sequence"/>
</dbReference>
<reference evidence="2 3" key="1">
    <citation type="journal article" date="2013" name="PLoS Genet.">
        <title>Comparative genome structure, secondary metabolite, and effector coding capacity across Cochliobolus pathogens.</title>
        <authorList>
            <person name="Condon B.J."/>
            <person name="Leng Y."/>
            <person name="Wu D."/>
            <person name="Bushley K.E."/>
            <person name="Ohm R.A."/>
            <person name="Otillar R."/>
            <person name="Martin J."/>
            <person name="Schackwitz W."/>
            <person name="Grimwood J."/>
            <person name="MohdZainudin N."/>
            <person name="Xue C."/>
            <person name="Wang R."/>
            <person name="Manning V.A."/>
            <person name="Dhillon B."/>
            <person name="Tu Z.J."/>
            <person name="Steffenson B.J."/>
            <person name="Salamov A."/>
            <person name="Sun H."/>
            <person name="Lowry S."/>
            <person name="LaButti K."/>
            <person name="Han J."/>
            <person name="Copeland A."/>
            <person name="Lindquist E."/>
            <person name="Barry K."/>
            <person name="Schmutz J."/>
            <person name="Baker S.E."/>
            <person name="Ciuffetti L.M."/>
            <person name="Grigoriev I.V."/>
            <person name="Zhong S."/>
            <person name="Turgeon B.G."/>
        </authorList>
    </citation>
    <scope>NUCLEOTIDE SEQUENCE [LARGE SCALE GENOMIC DNA]</scope>
    <source>
        <strain evidence="2 3">26-R-13</strain>
    </source>
</reference>
<dbReference type="eggNOG" id="ENOG502RA0H">
    <property type="taxonomic scope" value="Eukaryota"/>
</dbReference>
<dbReference type="AlphaFoldDB" id="W6YGL1"/>
<dbReference type="RefSeq" id="XP_007715305.1">
    <property type="nucleotide sequence ID" value="XM_007717115.1"/>
</dbReference>
<dbReference type="HOGENOM" id="CLU_1635089_0_0_1"/>
<evidence type="ECO:0000313" key="3">
    <source>
        <dbReference type="Proteomes" id="UP000053841"/>
    </source>
</evidence>
<sequence length="162" mass="18038">MYYEPSIDPLEEYEWSKLPYKLTVLVPPRPPRRWMSLRPGGTSTRQNAHDIPELPRPNSHADFSRVSLEDLPGLPTKTVVVKSDAFPWDMRCRHSRGAHGAAVGVRGCKGGCYVLEKGGEVSSWKCASSECEGHVYCGKVMKDKDGVCCFGKKGERLVCLEP</sequence>
<dbReference type="EMBL" id="KI964702">
    <property type="protein sequence ID" value="EUC30416.1"/>
    <property type="molecule type" value="Genomic_DNA"/>
</dbReference>
<feature type="region of interest" description="Disordered" evidence="1">
    <location>
        <begin position="37"/>
        <end position="56"/>
    </location>
</feature>
<dbReference type="KEGG" id="bze:COCCADRAFT_104023"/>
<accession>W6YGL1</accession>
<gene>
    <name evidence="2" type="ORF">COCCADRAFT_104023</name>
</gene>
<keyword evidence="3" id="KW-1185">Reference proteome</keyword>
<evidence type="ECO:0000256" key="1">
    <source>
        <dbReference type="SAM" id="MobiDB-lite"/>
    </source>
</evidence>
<dbReference type="OrthoDB" id="3787841at2759"/>
<name>W6YGL1_COCC2</name>
<dbReference type="GeneID" id="19142897"/>